<dbReference type="InterPro" id="IPR026265">
    <property type="entry name" value="LptC"/>
</dbReference>
<keyword evidence="2" id="KW-0997">Cell inner membrane</keyword>
<name>A0ABS5HAC2_9GAMM</name>
<reference evidence="8" key="1">
    <citation type="submission" date="2023-07" db="EMBL/GenBank/DDBJ databases">
        <title>Marinomonas vulgaris A79, complete genome.</title>
        <authorList>
            <person name="Ying J.-J."/>
        </authorList>
    </citation>
    <scope>NUCLEOTIDE SEQUENCE [LARGE SCALE GENOMIC DNA]</scope>
    <source>
        <strain evidence="8">A79</strain>
    </source>
</reference>
<gene>
    <name evidence="7" type="primary">lptC</name>
    <name evidence="7" type="ORF">J9B83_03365</name>
</gene>
<evidence type="ECO:0000313" key="8">
    <source>
        <dbReference type="Proteomes" id="UP000679722"/>
    </source>
</evidence>
<comment type="caution">
    <text evidence="7">The sequence shown here is derived from an EMBL/GenBank/DDBJ whole genome shotgun (WGS) entry which is preliminary data.</text>
</comment>
<dbReference type="InterPro" id="IPR010664">
    <property type="entry name" value="LipoPS_assembly_LptC-rel"/>
</dbReference>
<protein>
    <submittedName>
        <fullName evidence="7">LPS export ABC transporter periplasmic protein LptC</fullName>
    </submittedName>
</protein>
<dbReference type="PANTHER" id="PTHR37481">
    <property type="entry name" value="LIPOPOLYSACCHARIDE EXPORT SYSTEM PROTEIN LPTC"/>
    <property type="match status" value="1"/>
</dbReference>
<keyword evidence="4 6" id="KW-1133">Transmembrane helix</keyword>
<dbReference type="RefSeq" id="WP_211535317.1">
    <property type="nucleotide sequence ID" value="NZ_JAGSSV010000002.1"/>
</dbReference>
<evidence type="ECO:0000256" key="2">
    <source>
        <dbReference type="ARBA" id="ARBA00022519"/>
    </source>
</evidence>
<feature type="transmembrane region" description="Helical" evidence="6">
    <location>
        <begin position="7"/>
        <end position="29"/>
    </location>
</feature>
<evidence type="ECO:0000256" key="4">
    <source>
        <dbReference type="ARBA" id="ARBA00022989"/>
    </source>
</evidence>
<accession>A0ABS5HAC2</accession>
<dbReference type="Proteomes" id="UP000679722">
    <property type="component" value="Unassembled WGS sequence"/>
</dbReference>
<keyword evidence="1" id="KW-1003">Cell membrane</keyword>
<keyword evidence="5 6" id="KW-0472">Membrane</keyword>
<dbReference type="NCBIfam" id="TIGR04409">
    <property type="entry name" value="LptC_YrbK"/>
    <property type="match status" value="1"/>
</dbReference>
<dbReference type="InterPro" id="IPR052363">
    <property type="entry name" value="LPS_export_LptC"/>
</dbReference>
<dbReference type="EMBL" id="JAGSSV010000002">
    <property type="protein sequence ID" value="MBR7887969.1"/>
    <property type="molecule type" value="Genomic_DNA"/>
</dbReference>
<dbReference type="Gene3D" id="2.60.450.10">
    <property type="entry name" value="Lipopolysaccharide (LPS) transport protein A like domain"/>
    <property type="match status" value="1"/>
</dbReference>
<evidence type="ECO:0000256" key="6">
    <source>
        <dbReference type="SAM" id="Phobius"/>
    </source>
</evidence>
<proteinExistence type="predicted"/>
<evidence type="ECO:0000256" key="3">
    <source>
        <dbReference type="ARBA" id="ARBA00022692"/>
    </source>
</evidence>
<keyword evidence="3 6" id="KW-0812">Transmembrane</keyword>
<evidence type="ECO:0000313" key="7">
    <source>
        <dbReference type="EMBL" id="MBR7887969.1"/>
    </source>
</evidence>
<evidence type="ECO:0000256" key="5">
    <source>
        <dbReference type="ARBA" id="ARBA00023136"/>
    </source>
</evidence>
<keyword evidence="8" id="KW-1185">Reference proteome</keyword>
<evidence type="ECO:0000256" key="1">
    <source>
        <dbReference type="ARBA" id="ARBA00022475"/>
    </source>
</evidence>
<organism evidence="7 8">
    <name type="scientific">Marinomonas vulgaris</name>
    <dbReference type="NCBI Taxonomy" id="2823372"/>
    <lineage>
        <taxon>Bacteria</taxon>
        <taxon>Pseudomonadati</taxon>
        <taxon>Pseudomonadota</taxon>
        <taxon>Gammaproteobacteria</taxon>
        <taxon>Oceanospirillales</taxon>
        <taxon>Oceanospirillaceae</taxon>
        <taxon>Marinomonas</taxon>
    </lineage>
</organism>
<dbReference type="PANTHER" id="PTHR37481:SF1">
    <property type="entry name" value="LIPOPOLYSACCHARIDE EXPORT SYSTEM PROTEIN LPTC"/>
    <property type="match status" value="1"/>
</dbReference>
<sequence length="190" mass="20772">MAKNRTLLSRIGLIIMGLGVASSAFWFGATTKESLVQDNSLSSSPDYFITKVAVKKFDDTGALVETLHAEQTLHYIARSTTLLENPSVERRNVSGKWTAKADKGVIEDGSDDILLTDNATATKQYLDAEDIQLMADNVHYLDNDQTLTSYGNATLLSTQGKTSAETITTFVHSEEVIMTGSVRGLYESIR</sequence>
<dbReference type="Pfam" id="PF06835">
    <property type="entry name" value="LptC"/>
    <property type="match status" value="1"/>
</dbReference>